<protein>
    <submittedName>
        <fullName evidence="1">DUF1684 domain-containing protein</fullName>
    </submittedName>
</protein>
<dbReference type="EMBL" id="VAFL01000004">
    <property type="protein sequence ID" value="TKW67248.1"/>
    <property type="molecule type" value="Genomic_DNA"/>
</dbReference>
<name>A0A533IC76_PARDE</name>
<dbReference type="PANTHER" id="PTHR41913:SF1">
    <property type="entry name" value="DUF1684 DOMAIN-CONTAINING PROTEIN"/>
    <property type="match status" value="1"/>
</dbReference>
<dbReference type="PANTHER" id="PTHR41913">
    <property type="entry name" value="DUF1684 DOMAIN-CONTAINING PROTEIN"/>
    <property type="match status" value="1"/>
</dbReference>
<proteinExistence type="predicted"/>
<dbReference type="InterPro" id="IPR012467">
    <property type="entry name" value="DUF1684"/>
</dbReference>
<dbReference type="Pfam" id="PF07920">
    <property type="entry name" value="DUF1684"/>
    <property type="match status" value="1"/>
</dbReference>
<comment type="caution">
    <text evidence="1">The sequence shown here is derived from an EMBL/GenBank/DDBJ whole genome shotgun (WGS) entry which is preliminary data.</text>
</comment>
<evidence type="ECO:0000313" key="1">
    <source>
        <dbReference type="EMBL" id="TKW67248.1"/>
    </source>
</evidence>
<organism evidence="1 2">
    <name type="scientific">Paracoccus denitrificans</name>
    <dbReference type="NCBI Taxonomy" id="266"/>
    <lineage>
        <taxon>Bacteria</taxon>
        <taxon>Pseudomonadati</taxon>
        <taxon>Pseudomonadota</taxon>
        <taxon>Alphaproteobacteria</taxon>
        <taxon>Rhodobacterales</taxon>
        <taxon>Paracoccaceae</taxon>
        <taxon>Paracoccus</taxon>
    </lineage>
</organism>
<reference evidence="1 2" key="1">
    <citation type="journal article" date="2017" name="Nat. Commun.">
        <title>In situ click chemistry generation of cyclooxygenase-2 inhibitors.</title>
        <authorList>
            <person name="Bhardwaj A."/>
            <person name="Kaur J."/>
            <person name="Wuest M."/>
            <person name="Wuest F."/>
        </authorList>
    </citation>
    <scope>NUCLEOTIDE SEQUENCE [LARGE SCALE GENOMIC DNA]</scope>
    <source>
        <strain evidence="1">S2_012_000_R3_94</strain>
    </source>
</reference>
<sequence length="260" mass="28828">MSTDYEAETEQWRQDRLTALTAEDGWLNLTDRIEIAPGRLTVGRAADNDVVISAGPDHLGVLDLAPDGAATFDAGAGPQPFQPVPDNPPRLKVGDLLLERSQVEGIYALRVRDTAASRRRDFEGIDSYPLDPAWRIEAEWRPLEEPQQVDIDLVTGARDRVRITHEARFEHDGLPVTLLPTHEKSGKPMFVIRDRTAGTETYGAARFLIGEVQGDRVVLDFNRAFNPPCAFTDFAVCPLPVAQNIMPFPIRAGEKKPADH</sequence>
<evidence type="ECO:0000313" key="2">
    <source>
        <dbReference type="Proteomes" id="UP000315344"/>
    </source>
</evidence>
<dbReference type="AlphaFoldDB" id="A0A533IC76"/>
<dbReference type="Proteomes" id="UP000315344">
    <property type="component" value="Unassembled WGS sequence"/>
</dbReference>
<accession>A0A533IC76</accession>
<gene>
    <name evidence="1" type="ORF">DI616_06190</name>
</gene>